<dbReference type="EMBL" id="HG994367">
    <property type="protein sequence ID" value="CAF1711077.1"/>
    <property type="molecule type" value="Genomic_DNA"/>
</dbReference>
<dbReference type="Proteomes" id="UP001295469">
    <property type="component" value="Chromosome C03"/>
</dbReference>
<dbReference type="CDD" id="cd22157">
    <property type="entry name" value="F-box_AtFBW1-like"/>
    <property type="match status" value="1"/>
</dbReference>
<proteinExistence type="predicted"/>
<dbReference type="Gene3D" id="1.20.1280.50">
    <property type="match status" value="1"/>
</dbReference>
<dbReference type="InterPro" id="IPR036047">
    <property type="entry name" value="F-box-like_dom_sf"/>
</dbReference>
<dbReference type="InterPro" id="IPR001810">
    <property type="entry name" value="F-box_dom"/>
</dbReference>
<evidence type="ECO:0000313" key="2">
    <source>
        <dbReference type="EMBL" id="CAF1711077.1"/>
    </source>
</evidence>
<dbReference type="PANTHER" id="PTHR35546">
    <property type="entry name" value="F-BOX PROTEIN INTERACTION DOMAIN PROTEIN-RELATED"/>
    <property type="match status" value="1"/>
</dbReference>
<dbReference type="InterPro" id="IPR056592">
    <property type="entry name" value="Beta-prop_At3g26010-like"/>
</dbReference>
<sequence length="272" mass="30923">METLTSTIQLPEAILAEILARLPLRSISRFKSVSKTWKSTLESVYFRRLFVSLHRNSSPAWSLISCEGKELIGFHGCKTWDLPKSLASYIPLSLQYYTASSNGLVLLERHCSDDYSCYVGNPVLQQWVKIPPTDVNSRVVGLVTRVDKDGVVLDFKVVRLASLKTKYNISCSLSMCIYSSETGVWTSKIVHCSILVFFLRTETLNGTVYFKCRDDRLKSEVLVSHDLYYQCRVVPFPVPLNHNDCHDVLTTSGGFIMYIRKLGQKDETIFKI</sequence>
<organism evidence="2">
    <name type="scientific">Brassica napus</name>
    <name type="common">Rape</name>
    <dbReference type="NCBI Taxonomy" id="3708"/>
    <lineage>
        <taxon>Eukaryota</taxon>
        <taxon>Viridiplantae</taxon>
        <taxon>Streptophyta</taxon>
        <taxon>Embryophyta</taxon>
        <taxon>Tracheophyta</taxon>
        <taxon>Spermatophyta</taxon>
        <taxon>Magnoliopsida</taxon>
        <taxon>eudicotyledons</taxon>
        <taxon>Gunneridae</taxon>
        <taxon>Pentapetalae</taxon>
        <taxon>rosids</taxon>
        <taxon>malvids</taxon>
        <taxon>Brassicales</taxon>
        <taxon>Brassicaceae</taxon>
        <taxon>Brassiceae</taxon>
        <taxon>Brassica</taxon>
    </lineage>
</organism>
<accession>A0A816IMU4</accession>
<evidence type="ECO:0000259" key="1">
    <source>
        <dbReference type="PROSITE" id="PS50181"/>
    </source>
</evidence>
<gene>
    <name evidence="2" type="ORF">DARMORV10_C03P83580.1</name>
</gene>
<dbReference type="Pfam" id="PF00646">
    <property type="entry name" value="F-box"/>
    <property type="match status" value="1"/>
</dbReference>
<dbReference type="PANTHER" id="PTHR35546:SF25">
    <property type="entry name" value="F-BOX DOMAIN-CONTAINING PROTEIN"/>
    <property type="match status" value="1"/>
</dbReference>
<dbReference type="SUPFAM" id="SSF81383">
    <property type="entry name" value="F-box domain"/>
    <property type="match status" value="1"/>
</dbReference>
<dbReference type="PROSITE" id="PS50181">
    <property type="entry name" value="FBOX"/>
    <property type="match status" value="1"/>
</dbReference>
<feature type="domain" description="F-box" evidence="1">
    <location>
        <begin position="4"/>
        <end position="53"/>
    </location>
</feature>
<dbReference type="Pfam" id="PF24750">
    <property type="entry name" value="b-prop_At3g26010-like"/>
    <property type="match status" value="1"/>
</dbReference>
<reference evidence="2" key="1">
    <citation type="submission" date="2021-01" db="EMBL/GenBank/DDBJ databases">
        <authorList>
            <consortium name="Genoscope - CEA"/>
            <person name="William W."/>
        </authorList>
    </citation>
    <scope>NUCLEOTIDE SEQUENCE</scope>
</reference>
<dbReference type="AlphaFoldDB" id="A0A816IMU4"/>
<name>A0A816IMU4_BRANA</name>
<protein>
    <submittedName>
        <fullName evidence="2">(rape) hypothetical protein</fullName>
    </submittedName>
</protein>
<dbReference type="SMART" id="SM00256">
    <property type="entry name" value="FBOX"/>
    <property type="match status" value="1"/>
</dbReference>
<dbReference type="InterPro" id="IPR055290">
    <property type="entry name" value="At3g26010-like"/>
</dbReference>